<evidence type="ECO:0000256" key="1">
    <source>
        <dbReference type="SAM" id="MobiDB-lite"/>
    </source>
</evidence>
<protein>
    <recommendedName>
        <fullName evidence="4">Lipoprotein</fullName>
    </recommendedName>
</protein>
<organism evidence="2 3">
    <name type="scientific">Streptomyces triculaminicus</name>
    <dbReference type="NCBI Taxonomy" id="2816232"/>
    <lineage>
        <taxon>Bacteria</taxon>
        <taxon>Bacillati</taxon>
        <taxon>Actinomycetota</taxon>
        <taxon>Actinomycetes</taxon>
        <taxon>Kitasatosporales</taxon>
        <taxon>Streptomycetaceae</taxon>
        <taxon>Streptomyces</taxon>
    </lineage>
</organism>
<name>A0A939JNW4_9ACTN</name>
<feature type="region of interest" description="Disordered" evidence="1">
    <location>
        <begin position="23"/>
        <end position="79"/>
    </location>
</feature>
<reference evidence="2" key="1">
    <citation type="submission" date="2021-03" db="EMBL/GenBank/DDBJ databases">
        <title>Streptomyces strains.</title>
        <authorList>
            <person name="Lund M.B."/>
            <person name="Toerring T."/>
        </authorList>
    </citation>
    <scope>NUCLEOTIDE SEQUENCE</scope>
    <source>
        <strain evidence="2">JCM 4242</strain>
    </source>
</reference>
<evidence type="ECO:0000313" key="2">
    <source>
        <dbReference type="EMBL" id="MBO0652077.1"/>
    </source>
</evidence>
<sequence length="159" mass="16194">MRKAVQITGAAVIAAVLMTGCGSSGGEKDKETGQPAPTEASKPADAPKDKPAETPAKQVTAADLEGSWTNGGKHGDNSLQSYTFTKSHVVIAGKATCTGQVVDNAQPVTLTMKNCPGHTTGTVKSFDGKSFTVAWDSGTQDKLTKLAGLPAGLPVKPGN</sequence>
<accession>A0A939JNW4</accession>
<dbReference type="AlphaFoldDB" id="A0A939JNW4"/>
<evidence type="ECO:0000313" key="3">
    <source>
        <dbReference type="Proteomes" id="UP000664781"/>
    </source>
</evidence>
<dbReference type="PROSITE" id="PS51257">
    <property type="entry name" value="PROKAR_LIPOPROTEIN"/>
    <property type="match status" value="1"/>
</dbReference>
<dbReference type="Proteomes" id="UP000664781">
    <property type="component" value="Unassembled WGS sequence"/>
</dbReference>
<proteinExistence type="predicted"/>
<gene>
    <name evidence="2" type="ORF">J1792_04475</name>
</gene>
<evidence type="ECO:0008006" key="4">
    <source>
        <dbReference type="Google" id="ProtNLM"/>
    </source>
</evidence>
<keyword evidence="3" id="KW-1185">Reference proteome</keyword>
<dbReference type="EMBL" id="JAFMOF010000001">
    <property type="protein sequence ID" value="MBO0652077.1"/>
    <property type="molecule type" value="Genomic_DNA"/>
</dbReference>
<dbReference type="RefSeq" id="WP_086568339.1">
    <property type="nucleotide sequence ID" value="NZ_JAFMOF010000001.1"/>
</dbReference>
<comment type="caution">
    <text evidence="2">The sequence shown here is derived from an EMBL/GenBank/DDBJ whole genome shotgun (WGS) entry which is preliminary data.</text>
</comment>